<dbReference type="EMBL" id="LT629799">
    <property type="protein sequence ID" value="SDU80445.1"/>
    <property type="molecule type" value="Genomic_DNA"/>
</dbReference>
<protein>
    <submittedName>
        <fullName evidence="5">Calcineurin-like phosphoesterase</fullName>
    </submittedName>
</protein>
<dbReference type="AlphaFoldDB" id="A0A1H2LI76"/>
<evidence type="ECO:0000259" key="3">
    <source>
        <dbReference type="Pfam" id="PF00149"/>
    </source>
</evidence>
<dbReference type="InterPro" id="IPR043708">
    <property type="entry name" value="DUF5648"/>
</dbReference>
<keyword evidence="2" id="KW-0732">Signal</keyword>
<feature type="domain" description="Calcineurin-like phosphoesterase" evidence="3">
    <location>
        <begin position="229"/>
        <end position="417"/>
    </location>
</feature>
<name>A0A1H2LI76_9ACTN</name>
<feature type="signal peptide" evidence="2">
    <location>
        <begin position="1"/>
        <end position="29"/>
    </location>
</feature>
<reference evidence="6" key="1">
    <citation type="submission" date="2016-10" db="EMBL/GenBank/DDBJ databases">
        <authorList>
            <person name="Varghese N."/>
            <person name="Submissions S."/>
        </authorList>
    </citation>
    <scope>NUCLEOTIDE SEQUENCE [LARGE SCALE GENOMIC DNA]</scope>
    <source>
        <strain evidence="6">DSM 21743</strain>
    </source>
</reference>
<dbReference type="Pfam" id="PF00149">
    <property type="entry name" value="Metallophos"/>
    <property type="match status" value="1"/>
</dbReference>
<evidence type="ECO:0000313" key="6">
    <source>
        <dbReference type="Proteomes" id="UP000198825"/>
    </source>
</evidence>
<feature type="region of interest" description="Disordered" evidence="1">
    <location>
        <begin position="178"/>
        <end position="198"/>
    </location>
</feature>
<sequence>MPTARARRLWTVALATAVASAAFAPSASAAPAASATGACAPLDDSIYQTVKPKNGASLLTNWTTEVLSAVLLGFTDDEGELFTASRSNEDGLVGVHRMYDKSANDFLFTAKSGEVSSFVDEGYEDQGVRFYVLPEADDCAVPVYRYAKGDKHRMAVSSSDRSALADDGWSSQGVSFYAAGDAGDPAPTEPTPTPEPDGSAFSFAVIPDSQMEVVSPTDPRMKNRTTWLAKQPGLAFVDHTGDVVNWDTDDHGQMKVAKAAMDVLHDADIPYSLSIGNHDTEATGVGGSARDPKNTYKLQRDTSTFNSFFDAADYGDVGGAYEAGKIDNTYSLYTAGGLKWMVLNLEFCARPGVVTWAKQVVASHPDYNVIVSTHSYLNGGGDIDSSNQGYGDTSGQKLFDQLVSQYPNIKMVFSGHVGYAEKARVDTGKNGNKIYSFLTTMHDAKTNPVRMLKVDPTNDSLSTYIYAPYTNQTWGEYSQTISGLDFVR</sequence>
<organism evidence="5 6">
    <name type="scientific">Microlunatus sagamiharensis</name>
    <dbReference type="NCBI Taxonomy" id="546874"/>
    <lineage>
        <taxon>Bacteria</taxon>
        <taxon>Bacillati</taxon>
        <taxon>Actinomycetota</taxon>
        <taxon>Actinomycetes</taxon>
        <taxon>Propionibacteriales</taxon>
        <taxon>Propionibacteriaceae</taxon>
        <taxon>Microlunatus</taxon>
    </lineage>
</organism>
<feature type="domain" description="DUF5648" evidence="4">
    <location>
        <begin position="46"/>
        <end position="178"/>
    </location>
</feature>
<gene>
    <name evidence="5" type="ORF">SAMN04488544_0186</name>
</gene>
<dbReference type="STRING" id="546874.SAMN04488544_0186"/>
<evidence type="ECO:0000313" key="5">
    <source>
        <dbReference type="EMBL" id="SDU80445.1"/>
    </source>
</evidence>
<dbReference type="Pfam" id="PF18885">
    <property type="entry name" value="DUF5648"/>
    <property type="match status" value="1"/>
</dbReference>
<evidence type="ECO:0000256" key="2">
    <source>
        <dbReference type="SAM" id="SignalP"/>
    </source>
</evidence>
<dbReference type="Proteomes" id="UP000198825">
    <property type="component" value="Chromosome I"/>
</dbReference>
<evidence type="ECO:0000259" key="4">
    <source>
        <dbReference type="Pfam" id="PF18885"/>
    </source>
</evidence>
<dbReference type="InterPro" id="IPR029052">
    <property type="entry name" value="Metallo-depent_PP-like"/>
</dbReference>
<dbReference type="PANTHER" id="PTHR43143">
    <property type="entry name" value="METALLOPHOSPHOESTERASE, CALCINEURIN SUPERFAMILY"/>
    <property type="match status" value="1"/>
</dbReference>
<dbReference type="InterPro" id="IPR051918">
    <property type="entry name" value="STPP_CPPED1"/>
</dbReference>
<dbReference type="PANTHER" id="PTHR43143:SF5">
    <property type="entry name" value="SECRETED PROTEIN"/>
    <property type="match status" value="1"/>
</dbReference>
<dbReference type="PROSITE" id="PS51318">
    <property type="entry name" value="TAT"/>
    <property type="match status" value="1"/>
</dbReference>
<evidence type="ECO:0000256" key="1">
    <source>
        <dbReference type="SAM" id="MobiDB-lite"/>
    </source>
</evidence>
<proteinExistence type="predicted"/>
<dbReference type="Gene3D" id="3.60.21.10">
    <property type="match status" value="1"/>
</dbReference>
<accession>A0A1H2LI76</accession>
<dbReference type="GO" id="GO:0016787">
    <property type="term" value="F:hydrolase activity"/>
    <property type="evidence" value="ECO:0007669"/>
    <property type="project" value="InterPro"/>
</dbReference>
<dbReference type="InterPro" id="IPR004843">
    <property type="entry name" value="Calcineurin-like_PHP"/>
</dbReference>
<feature type="chain" id="PRO_5009279379" evidence="2">
    <location>
        <begin position="30"/>
        <end position="488"/>
    </location>
</feature>
<keyword evidence="6" id="KW-1185">Reference proteome</keyword>
<dbReference type="InterPro" id="IPR006311">
    <property type="entry name" value="TAT_signal"/>
</dbReference>
<dbReference type="SUPFAM" id="SSF56300">
    <property type="entry name" value="Metallo-dependent phosphatases"/>
    <property type="match status" value="1"/>
</dbReference>